<comment type="caution">
    <text evidence="2">The sequence shown here is derived from an EMBL/GenBank/DDBJ whole genome shotgun (WGS) entry which is preliminary data.</text>
</comment>
<proteinExistence type="predicted"/>
<sequence length="143" mass="16354">MTVAQEQEAKGAGLQETGNGRRRRSAQRRAVRGSLQATEERTAGGVMEHNKHHHNKQEEECEGLQRSQDKHELIHRQCIKQENSTLAWPRSKSVFSLQLLQSDKHSPADVNTATVRADSERTKVDRQLREYNTSHELQSKSEM</sequence>
<protein>
    <submittedName>
        <fullName evidence="2">Uncharacterized protein</fullName>
    </submittedName>
</protein>
<organism evidence="2 3">
    <name type="scientific">Mugilogobius chulae</name>
    <name type="common">yellowstripe goby</name>
    <dbReference type="NCBI Taxonomy" id="88201"/>
    <lineage>
        <taxon>Eukaryota</taxon>
        <taxon>Metazoa</taxon>
        <taxon>Chordata</taxon>
        <taxon>Craniata</taxon>
        <taxon>Vertebrata</taxon>
        <taxon>Euteleostomi</taxon>
        <taxon>Actinopterygii</taxon>
        <taxon>Neopterygii</taxon>
        <taxon>Teleostei</taxon>
        <taxon>Neoteleostei</taxon>
        <taxon>Acanthomorphata</taxon>
        <taxon>Gobiaria</taxon>
        <taxon>Gobiiformes</taxon>
        <taxon>Gobioidei</taxon>
        <taxon>Gobiidae</taxon>
        <taxon>Gobionellinae</taxon>
        <taxon>Mugilogobius</taxon>
    </lineage>
</organism>
<evidence type="ECO:0000256" key="1">
    <source>
        <dbReference type="SAM" id="MobiDB-lite"/>
    </source>
</evidence>
<feature type="region of interest" description="Disordered" evidence="1">
    <location>
        <begin position="105"/>
        <end position="143"/>
    </location>
</feature>
<accession>A0AAW0NP61</accession>
<evidence type="ECO:0000313" key="2">
    <source>
        <dbReference type="EMBL" id="KAK7901121.1"/>
    </source>
</evidence>
<feature type="region of interest" description="Disordered" evidence="1">
    <location>
        <begin position="1"/>
        <end position="68"/>
    </location>
</feature>
<dbReference type="AlphaFoldDB" id="A0AAW0NP61"/>
<dbReference type="EMBL" id="JBBPFD010000013">
    <property type="protein sequence ID" value="KAK7901121.1"/>
    <property type="molecule type" value="Genomic_DNA"/>
</dbReference>
<feature type="compositionally biased region" description="Basic residues" evidence="1">
    <location>
        <begin position="20"/>
        <end position="31"/>
    </location>
</feature>
<feature type="compositionally biased region" description="Basic and acidic residues" evidence="1">
    <location>
        <begin position="117"/>
        <end position="143"/>
    </location>
</feature>
<name>A0AAW0NP61_9GOBI</name>
<reference evidence="3" key="1">
    <citation type="submission" date="2024-04" db="EMBL/GenBank/DDBJ databases">
        <title>Salinicola lusitanus LLJ914,a marine bacterium isolated from the Okinawa Trough.</title>
        <authorList>
            <person name="Li J."/>
        </authorList>
    </citation>
    <scope>NUCLEOTIDE SEQUENCE [LARGE SCALE GENOMIC DNA]</scope>
</reference>
<keyword evidence="3" id="KW-1185">Reference proteome</keyword>
<gene>
    <name evidence="2" type="ORF">WMY93_017890</name>
</gene>
<dbReference type="Proteomes" id="UP001460270">
    <property type="component" value="Unassembled WGS sequence"/>
</dbReference>
<evidence type="ECO:0000313" key="3">
    <source>
        <dbReference type="Proteomes" id="UP001460270"/>
    </source>
</evidence>